<dbReference type="EMBL" id="MNCJ02000330">
    <property type="protein sequence ID" value="KAF5764921.1"/>
    <property type="molecule type" value="Genomic_DNA"/>
</dbReference>
<dbReference type="Proteomes" id="UP000215914">
    <property type="component" value="Unassembled WGS sequence"/>
</dbReference>
<keyword evidence="5" id="KW-1185">Reference proteome</keyword>
<dbReference type="PANTHER" id="PTHR33223:SF9">
    <property type="entry name" value="RETROTRANSPOSON GAG DOMAIN-CONTAINING PROTEIN"/>
    <property type="match status" value="1"/>
</dbReference>
<reference evidence="4" key="1">
    <citation type="journal article" date="2017" name="Nature">
        <title>The sunflower genome provides insights into oil metabolism, flowering and Asterid evolution.</title>
        <authorList>
            <person name="Badouin H."/>
            <person name="Gouzy J."/>
            <person name="Grassa C.J."/>
            <person name="Murat F."/>
            <person name="Staton S.E."/>
            <person name="Cottret L."/>
            <person name="Lelandais-Briere C."/>
            <person name="Owens G.L."/>
            <person name="Carrere S."/>
            <person name="Mayjonade B."/>
            <person name="Legrand L."/>
            <person name="Gill N."/>
            <person name="Kane N.C."/>
            <person name="Bowers J.E."/>
            <person name="Hubner S."/>
            <person name="Bellec A."/>
            <person name="Berard A."/>
            <person name="Berges H."/>
            <person name="Blanchet N."/>
            <person name="Boniface M.C."/>
            <person name="Brunel D."/>
            <person name="Catrice O."/>
            <person name="Chaidir N."/>
            <person name="Claudel C."/>
            <person name="Donnadieu C."/>
            <person name="Faraut T."/>
            <person name="Fievet G."/>
            <person name="Helmstetter N."/>
            <person name="King M."/>
            <person name="Knapp S.J."/>
            <person name="Lai Z."/>
            <person name="Le Paslier M.C."/>
            <person name="Lippi Y."/>
            <person name="Lorenzon L."/>
            <person name="Mandel J.R."/>
            <person name="Marage G."/>
            <person name="Marchand G."/>
            <person name="Marquand E."/>
            <person name="Bret-Mestries E."/>
            <person name="Morien E."/>
            <person name="Nambeesan S."/>
            <person name="Nguyen T."/>
            <person name="Pegot-Espagnet P."/>
            <person name="Pouilly N."/>
            <person name="Raftis F."/>
            <person name="Sallet E."/>
            <person name="Schiex T."/>
            <person name="Thomas J."/>
            <person name="Vandecasteele C."/>
            <person name="Vares D."/>
            <person name="Vear F."/>
            <person name="Vautrin S."/>
            <person name="Crespi M."/>
            <person name="Mangin B."/>
            <person name="Burke J.M."/>
            <person name="Salse J."/>
            <person name="Munos S."/>
            <person name="Vincourt P."/>
            <person name="Rieseberg L.H."/>
            <person name="Langlade N.B."/>
        </authorList>
    </citation>
    <scope>NUCLEOTIDE SEQUENCE</scope>
    <source>
        <tissue evidence="4">Leaves</tissue>
    </source>
</reference>
<feature type="region of interest" description="Disordered" evidence="2">
    <location>
        <begin position="1"/>
        <end position="58"/>
    </location>
</feature>
<evidence type="ECO:0000313" key="4">
    <source>
        <dbReference type="EMBL" id="KAF5764921.1"/>
    </source>
</evidence>
<feature type="compositionally biased region" description="Polar residues" evidence="2">
    <location>
        <begin position="523"/>
        <end position="538"/>
    </location>
</feature>
<organism evidence="4 5">
    <name type="scientific">Helianthus annuus</name>
    <name type="common">Common sunflower</name>
    <dbReference type="NCBI Taxonomy" id="4232"/>
    <lineage>
        <taxon>Eukaryota</taxon>
        <taxon>Viridiplantae</taxon>
        <taxon>Streptophyta</taxon>
        <taxon>Embryophyta</taxon>
        <taxon>Tracheophyta</taxon>
        <taxon>Spermatophyta</taxon>
        <taxon>Magnoliopsida</taxon>
        <taxon>eudicotyledons</taxon>
        <taxon>Gunneridae</taxon>
        <taxon>Pentapetalae</taxon>
        <taxon>asterids</taxon>
        <taxon>campanulids</taxon>
        <taxon>Asterales</taxon>
        <taxon>Asteraceae</taxon>
        <taxon>Asteroideae</taxon>
        <taxon>Heliantheae alliance</taxon>
        <taxon>Heliantheae</taxon>
        <taxon>Helianthus</taxon>
    </lineage>
</organism>
<sequence length="690" mass="76071">MASSLKNTSTAMSAVTSSQNTLPLPPPPAGSQKNAEKRPTPTFSKPPSSSAMNSSAPSTSDVFTLILQMKDRMQQQDETNDRILREIGDLKRQKKAAEDHSPLMPKSLSFDTPMITSQPSGVPDVQILGGSKGLHLGSAIMTQASGSHFQPAGSYPQHMGSFVNSGAYPGAQQFQGSYFVPGSSQVQGSSFVPGSSQVQGSFFVPGSSQVQGSSFVPGSSQIPGSSQMPGSLKSLQTGNLDVHQGDFIPMQTIASTGPSIIPESQPYGLTPSIPNLNPMGGNTLNNYLTTNHGFVQDTGINHAMARELQKLKDMISSVPGIVKPIPEIADGSHMVSRFAPPICDAEVPKRFHIPTMKLYDGTTDPEEHIAQYRERMEINPIPEKLKEACLCKGFGSTLTGSALKWLLSLPPYSITSFANLVNLFNNQFSCSRKFERLTSDLYRVTHSHNESLRDYITKFNKESLDIPNLDMATAVEAFKMGLLKDSLFYDDLVMTPCRNLDEVRTRALRFIRLEDDKRIQERQVGSSKQEKQGSSFKSNKFKSYHRNDNQNVHVVDQEEDDEDYPPISEYCFSVDNHELILAMQNLGEKARWPRKNDKPSGTKDKSKWCAYHENFGHLTEECIALRKEIGYLLSKGHLKELLGRKKQRTQDPERIPEKAPAPPANAQVINFISGGSDICGVLVKNHTRIM</sequence>
<feature type="compositionally biased region" description="Low complexity" evidence="2">
    <location>
        <begin position="40"/>
        <end position="58"/>
    </location>
</feature>
<dbReference type="Gramene" id="mRNA:HanXRQr2_Chr15g0697611">
    <property type="protein sequence ID" value="CDS:HanXRQr2_Chr15g0697611.1"/>
    <property type="gene ID" value="HanXRQr2_Chr15g0697611"/>
</dbReference>
<name>A0A9K3H3F0_HELAN</name>
<proteinExistence type="predicted"/>
<evidence type="ECO:0000256" key="1">
    <source>
        <dbReference type="SAM" id="Coils"/>
    </source>
</evidence>
<dbReference type="AlphaFoldDB" id="A0A9K3H3F0"/>
<evidence type="ECO:0000256" key="2">
    <source>
        <dbReference type="SAM" id="MobiDB-lite"/>
    </source>
</evidence>
<gene>
    <name evidence="4" type="ORF">HanXRQr2_Chr15g0697611</name>
</gene>
<feature type="domain" description="Retrotransposon gag" evidence="3">
    <location>
        <begin position="396"/>
        <end position="482"/>
    </location>
</feature>
<keyword evidence="1" id="KW-0175">Coiled coil</keyword>
<evidence type="ECO:0000313" key="5">
    <source>
        <dbReference type="Proteomes" id="UP000215914"/>
    </source>
</evidence>
<dbReference type="PANTHER" id="PTHR33223">
    <property type="entry name" value="CCHC-TYPE DOMAIN-CONTAINING PROTEIN"/>
    <property type="match status" value="1"/>
</dbReference>
<dbReference type="InterPro" id="IPR005162">
    <property type="entry name" value="Retrotrans_gag_dom"/>
</dbReference>
<reference evidence="4" key="2">
    <citation type="submission" date="2020-06" db="EMBL/GenBank/DDBJ databases">
        <title>Helianthus annuus Genome sequencing and assembly Release 2.</title>
        <authorList>
            <person name="Gouzy J."/>
            <person name="Langlade N."/>
            <person name="Munos S."/>
        </authorList>
    </citation>
    <scope>NUCLEOTIDE SEQUENCE</scope>
    <source>
        <tissue evidence="4">Leaves</tissue>
    </source>
</reference>
<feature type="compositionally biased region" description="Polar residues" evidence="2">
    <location>
        <begin position="1"/>
        <end position="22"/>
    </location>
</feature>
<feature type="region of interest" description="Disordered" evidence="2">
    <location>
        <begin position="521"/>
        <end position="542"/>
    </location>
</feature>
<comment type="caution">
    <text evidence="4">The sequence shown here is derived from an EMBL/GenBank/DDBJ whole genome shotgun (WGS) entry which is preliminary data.</text>
</comment>
<evidence type="ECO:0000259" key="3">
    <source>
        <dbReference type="Pfam" id="PF03732"/>
    </source>
</evidence>
<dbReference type="Pfam" id="PF03732">
    <property type="entry name" value="Retrotrans_gag"/>
    <property type="match status" value="1"/>
</dbReference>
<accession>A0A9K3H3F0</accession>
<feature type="coiled-coil region" evidence="1">
    <location>
        <begin position="66"/>
        <end position="100"/>
    </location>
</feature>
<protein>
    <submittedName>
        <fullName evidence="4">Retrotransposon gag domain-containing protein</fullName>
    </submittedName>
</protein>